<evidence type="ECO:0000256" key="4">
    <source>
        <dbReference type="ARBA" id="ARBA00022833"/>
    </source>
</evidence>
<evidence type="ECO:0000256" key="3">
    <source>
        <dbReference type="ARBA" id="ARBA00022801"/>
    </source>
</evidence>
<name>A0A8D5FLF8_9BACT</name>
<dbReference type="InterPro" id="IPR001915">
    <property type="entry name" value="Peptidase_M48"/>
</dbReference>
<keyword evidence="1 6" id="KW-0645">Protease</keyword>
<evidence type="ECO:0000259" key="8">
    <source>
        <dbReference type="Pfam" id="PF01435"/>
    </source>
</evidence>
<dbReference type="GO" id="GO:0004222">
    <property type="term" value="F:metalloendopeptidase activity"/>
    <property type="evidence" value="ECO:0007669"/>
    <property type="project" value="InterPro"/>
</dbReference>
<keyword evidence="3 6" id="KW-0378">Hydrolase</keyword>
<comment type="cofactor">
    <cofactor evidence="6">
        <name>Zn(2+)</name>
        <dbReference type="ChEBI" id="CHEBI:29105"/>
    </cofactor>
    <text evidence="6">Binds 1 zinc ion per subunit.</text>
</comment>
<dbReference type="PANTHER" id="PTHR22726:SF1">
    <property type="entry name" value="METALLOENDOPEPTIDASE OMA1, MITOCHONDRIAL"/>
    <property type="match status" value="1"/>
</dbReference>
<dbReference type="KEGG" id="dbk:DGMP_38080"/>
<dbReference type="GO" id="GO:0051603">
    <property type="term" value="P:proteolysis involved in protein catabolic process"/>
    <property type="evidence" value="ECO:0007669"/>
    <property type="project" value="TreeGrafter"/>
</dbReference>
<protein>
    <submittedName>
        <fullName evidence="9">Lipoprotein</fullName>
    </submittedName>
</protein>
<dbReference type="EMBL" id="AP024086">
    <property type="protein sequence ID" value="BCL63115.1"/>
    <property type="molecule type" value="Genomic_DNA"/>
</dbReference>
<gene>
    <name evidence="9" type="ORF">DGMP_38080</name>
</gene>
<keyword evidence="5 6" id="KW-0482">Metalloprotease</keyword>
<evidence type="ECO:0000256" key="6">
    <source>
        <dbReference type="RuleBase" id="RU003983"/>
    </source>
</evidence>
<sequence>MKKYFILILLLFLCGCATSPTGRSQLMLVSPQQAISASKEAYTQTLRPLEKKGKIDTDPITSSRIRYITGRLIAQAILLYPHTKNWEWSVKVIDDPDTVNAWCMAGGKMAIYTGIIQKINATDDEIAQVMGHEISHALANHTAEKMSIAMATQIGMVGLAVASNNSRYRGAILSGSALAAALAVNLPNSRTAEREADTMGIELAALAGYNPWAAVSLWRKMADVGGKTIPQFLSTHPSPANRQAVLAELAQQMMPYYLDKRPRPVYPLQQQPSPALRD</sequence>
<dbReference type="InterPro" id="IPR051156">
    <property type="entry name" value="Mito/Outer_Membr_Metalloprot"/>
</dbReference>
<organism evidence="9 10">
    <name type="scientific">Desulfomarina profundi</name>
    <dbReference type="NCBI Taxonomy" id="2772557"/>
    <lineage>
        <taxon>Bacteria</taxon>
        <taxon>Pseudomonadati</taxon>
        <taxon>Thermodesulfobacteriota</taxon>
        <taxon>Desulfobulbia</taxon>
        <taxon>Desulfobulbales</taxon>
        <taxon>Desulfobulbaceae</taxon>
        <taxon>Desulfomarina</taxon>
    </lineage>
</organism>
<dbReference type="RefSeq" id="WP_228855400.1">
    <property type="nucleotide sequence ID" value="NZ_AP024086.1"/>
</dbReference>
<dbReference type="GO" id="GO:0016020">
    <property type="term" value="C:membrane"/>
    <property type="evidence" value="ECO:0007669"/>
    <property type="project" value="TreeGrafter"/>
</dbReference>
<dbReference type="AlphaFoldDB" id="A0A8D5FLF8"/>
<evidence type="ECO:0000256" key="1">
    <source>
        <dbReference type="ARBA" id="ARBA00022670"/>
    </source>
</evidence>
<keyword evidence="2" id="KW-0479">Metal-binding</keyword>
<dbReference type="Pfam" id="PF01435">
    <property type="entry name" value="Peptidase_M48"/>
    <property type="match status" value="1"/>
</dbReference>
<evidence type="ECO:0000313" key="9">
    <source>
        <dbReference type="EMBL" id="BCL63115.1"/>
    </source>
</evidence>
<dbReference type="PROSITE" id="PS51257">
    <property type="entry name" value="PROKAR_LIPOPROTEIN"/>
    <property type="match status" value="1"/>
</dbReference>
<proteinExistence type="inferred from homology"/>
<dbReference type="GO" id="GO:0046872">
    <property type="term" value="F:metal ion binding"/>
    <property type="evidence" value="ECO:0007669"/>
    <property type="project" value="UniProtKB-KW"/>
</dbReference>
<evidence type="ECO:0000313" key="10">
    <source>
        <dbReference type="Proteomes" id="UP000826725"/>
    </source>
</evidence>
<keyword evidence="10" id="KW-1185">Reference proteome</keyword>
<feature type="domain" description="Peptidase M48" evidence="8">
    <location>
        <begin position="66"/>
        <end position="248"/>
    </location>
</feature>
<dbReference type="CDD" id="cd07331">
    <property type="entry name" value="M48C_Oma1_like"/>
    <property type="match status" value="1"/>
</dbReference>
<dbReference type="Proteomes" id="UP000826725">
    <property type="component" value="Chromosome"/>
</dbReference>
<feature type="chain" id="PRO_5034625751" evidence="7">
    <location>
        <begin position="20"/>
        <end position="278"/>
    </location>
</feature>
<keyword evidence="9" id="KW-0449">Lipoprotein</keyword>
<accession>A0A8D5FLF8</accession>
<dbReference type="PANTHER" id="PTHR22726">
    <property type="entry name" value="METALLOENDOPEPTIDASE OMA1"/>
    <property type="match status" value="1"/>
</dbReference>
<evidence type="ECO:0000256" key="5">
    <source>
        <dbReference type="ARBA" id="ARBA00023049"/>
    </source>
</evidence>
<comment type="similarity">
    <text evidence="6">Belongs to the peptidase M48 family.</text>
</comment>
<feature type="signal peptide" evidence="7">
    <location>
        <begin position="1"/>
        <end position="19"/>
    </location>
</feature>
<keyword evidence="7" id="KW-0732">Signal</keyword>
<evidence type="ECO:0000256" key="7">
    <source>
        <dbReference type="SAM" id="SignalP"/>
    </source>
</evidence>
<evidence type="ECO:0000256" key="2">
    <source>
        <dbReference type="ARBA" id="ARBA00022723"/>
    </source>
</evidence>
<keyword evidence="4 6" id="KW-0862">Zinc</keyword>
<reference evidence="9" key="1">
    <citation type="submission" date="2020-09" db="EMBL/GenBank/DDBJ databases">
        <title>Desulfogranum mesoprofundum gen. nov., sp. nov., a novel mesophilic, sulfate-reducing chemolithoautotroph isolated from a deep-sea hydrothermal vent chimney in the Suiyo Seamount.</title>
        <authorList>
            <person name="Hashimoto Y."/>
            <person name="Nakagawa S."/>
        </authorList>
    </citation>
    <scope>NUCLEOTIDE SEQUENCE</scope>
    <source>
        <strain evidence="9">KT2</strain>
    </source>
</reference>